<dbReference type="Proteomes" id="UP000463983">
    <property type="component" value="Chromosome"/>
</dbReference>
<evidence type="ECO:0000313" key="2">
    <source>
        <dbReference type="EMBL" id="QHO63104.1"/>
    </source>
</evidence>
<keyword evidence="3" id="KW-1185">Reference proteome</keyword>
<dbReference type="GO" id="GO:0003676">
    <property type="term" value="F:nucleic acid binding"/>
    <property type="evidence" value="ECO:0007669"/>
    <property type="project" value="InterPro"/>
</dbReference>
<keyword evidence="2" id="KW-0547">Nucleotide-binding</keyword>
<evidence type="ECO:0000313" key="3">
    <source>
        <dbReference type="Proteomes" id="UP000463983"/>
    </source>
</evidence>
<dbReference type="RefSeq" id="WP_161931506.1">
    <property type="nucleotide sequence ID" value="NZ_CP047901.1"/>
</dbReference>
<organism evidence="2 3">
    <name type="scientific">Candidatus Chazhemtobacterium aquaticus</name>
    <dbReference type="NCBI Taxonomy" id="2715735"/>
    <lineage>
        <taxon>Bacteria</taxon>
        <taxon>Candidatus Chazhemtobacteraceae</taxon>
        <taxon>Candidatus Chazhemtobacterium</taxon>
    </lineage>
</organism>
<name>A0A857N553_9BACT</name>
<dbReference type="InterPro" id="IPR038720">
    <property type="entry name" value="YprB_RNase_H-like_dom"/>
</dbReference>
<evidence type="ECO:0000259" key="1">
    <source>
        <dbReference type="Pfam" id="PF13482"/>
    </source>
</evidence>
<dbReference type="InterPro" id="IPR012337">
    <property type="entry name" value="RNaseH-like_sf"/>
</dbReference>
<accession>A0A857N553</accession>
<dbReference type="Gene3D" id="3.30.420.10">
    <property type="entry name" value="Ribonuclease H-like superfamily/Ribonuclease H"/>
    <property type="match status" value="1"/>
</dbReference>
<dbReference type="KEGG" id="caqa:MICH65_0123"/>
<dbReference type="InterPro" id="IPR036397">
    <property type="entry name" value="RNaseH_sf"/>
</dbReference>
<keyword evidence="2" id="KW-0067">ATP-binding</keyword>
<gene>
    <name evidence="2" type="ORF">MICH65_0123</name>
</gene>
<dbReference type="AlphaFoldDB" id="A0A857N553"/>
<dbReference type="GO" id="GO:0004386">
    <property type="term" value="F:helicase activity"/>
    <property type="evidence" value="ECO:0007669"/>
    <property type="project" value="UniProtKB-KW"/>
</dbReference>
<dbReference type="EMBL" id="CP047901">
    <property type="protein sequence ID" value="QHO63104.1"/>
    <property type="molecule type" value="Genomic_DNA"/>
</dbReference>
<protein>
    <submittedName>
        <fullName evidence="2">Helicase family protein with metal-binding cysteine cluster</fullName>
    </submittedName>
</protein>
<keyword evidence="2" id="KW-0378">Hydrolase</keyword>
<dbReference type="Pfam" id="PF13482">
    <property type="entry name" value="RNase_H_2"/>
    <property type="match status" value="1"/>
</dbReference>
<reference evidence="3" key="1">
    <citation type="journal article" date="2020" name="Microorganisms">
        <title>Complete Genome of a Member of a New Bacterial Lineage in the Microgenomates Group Reveals an Unusual Nucleotide Composition Disparity Between Two Strands of DNA and Limited Metabolic Potential.</title>
        <authorList>
            <person name="Kadnikov V.V."/>
            <person name="Mardanov A.V."/>
            <person name="Beletsky A.V."/>
            <person name="Karnachuk O.V."/>
            <person name="Ravin N.V."/>
        </authorList>
    </citation>
    <scope>NUCLEOTIDE SEQUENCE [LARGE SCALE GENOMIC DNA]</scope>
</reference>
<dbReference type="SUPFAM" id="SSF53098">
    <property type="entry name" value="Ribonuclease H-like"/>
    <property type="match status" value="1"/>
</dbReference>
<feature type="domain" description="YprB ribonuclease H-like" evidence="1">
    <location>
        <begin position="6"/>
        <end position="170"/>
    </location>
</feature>
<sequence length="208" mass="24319">MYREVIFDIETKKLFDQIEDRQRIEDLGVSVVSAYRRVLDDNYKEIEGEMASFWDEGVRGRRRLGELWEWLVSADRVIGFNSIKFDAPVLNPHMEGDVMRLKHFDILEKVRGVLGHRLSLDALAKETLGETKMANGLAAVDWWQAGDEESLAKLQHYCEMDVEVTKKLYDVGLREGRLKYMSKWNEPKEIEVDFSYPKKEEEPQLGLF</sequence>
<proteinExistence type="predicted"/>
<keyword evidence="2" id="KW-0347">Helicase</keyword>